<protein>
    <submittedName>
        <fullName evidence="1">Uncharacterized protein</fullName>
    </submittedName>
</protein>
<accession>A0A0F9MYD8</accession>
<proteinExistence type="predicted"/>
<sequence length="99" mass="11330">MTTLTETQLPLTGLELKERGIASVSRYRWVDNARVAAVALAQHCGWVTSDRLHDVMTPPPHPSCYGAIFNDKRFKWTGEWVQSKRPSAHARMIRVWRLA</sequence>
<evidence type="ECO:0000313" key="1">
    <source>
        <dbReference type="EMBL" id="KKM74262.1"/>
    </source>
</evidence>
<name>A0A0F9MYD8_9ZZZZ</name>
<gene>
    <name evidence="1" type="ORF">LCGC14_1402100</name>
</gene>
<dbReference type="AlphaFoldDB" id="A0A0F9MYD8"/>
<organism evidence="1">
    <name type="scientific">marine sediment metagenome</name>
    <dbReference type="NCBI Taxonomy" id="412755"/>
    <lineage>
        <taxon>unclassified sequences</taxon>
        <taxon>metagenomes</taxon>
        <taxon>ecological metagenomes</taxon>
    </lineage>
</organism>
<reference evidence="1" key="1">
    <citation type="journal article" date="2015" name="Nature">
        <title>Complex archaea that bridge the gap between prokaryotes and eukaryotes.</title>
        <authorList>
            <person name="Spang A."/>
            <person name="Saw J.H."/>
            <person name="Jorgensen S.L."/>
            <person name="Zaremba-Niedzwiedzka K."/>
            <person name="Martijn J."/>
            <person name="Lind A.E."/>
            <person name="van Eijk R."/>
            <person name="Schleper C."/>
            <person name="Guy L."/>
            <person name="Ettema T.J."/>
        </authorList>
    </citation>
    <scope>NUCLEOTIDE SEQUENCE</scope>
</reference>
<dbReference type="EMBL" id="LAZR01009169">
    <property type="protein sequence ID" value="KKM74262.1"/>
    <property type="molecule type" value="Genomic_DNA"/>
</dbReference>
<comment type="caution">
    <text evidence="1">The sequence shown here is derived from an EMBL/GenBank/DDBJ whole genome shotgun (WGS) entry which is preliminary data.</text>
</comment>